<evidence type="ECO:0000313" key="1">
    <source>
        <dbReference type="EMBL" id="TFK62272.1"/>
    </source>
</evidence>
<gene>
    <name evidence="1" type="ORF">BDN72DRAFT_932714</name>
</gene>
<keyword evidence="2" id="KW-1185">Reference proteome</keyword>
<dbReference type="EMBL" id="ML208593">
    <property type="protein sequence ID" value="TFK62272.1"/>
    <property type="molecule type" value="Genomic_DNA"/>
</dbReference>
<dbReference type="Proteomes" id="UP000308600">
    <property type="component" value="Unassembled WGS sequence"/>
</dbReference>
<name>A0ACD3ABQ0_9AGAR</name>
<proteinExistence type="predicted"/>
<accession>A0ACD3ABQ0</accession>
<sequence>MAPKSLKSKGKRRNPKADTGNNATPRLAPAPYPSVIPPRFRKGLQRSLNTLPPRFRKGFVQTLEGMTPIDGGEAGYVRGVPPGGSLEPSKTGGKEFHDEKPNKPTSPVQGKEQHEGVDRPQAAGPLAALPALVAITNTQHDASTVVPKKRGKKCEVESKVPTGKTEESETRKLRPRSAFKYSR</sequence>
<organism evidence="1 2">
    <name type="scientific">Pluteus cervinus</name>
    <dbReference type="NCBI Taxonomy" id="181527"/>
    <lineage>
        <taxon>Eukaryota</taxon>
        <taxon>Fungi</taxon>
        <taxon>Dikarya</taxon>
        <taxon>Basidiomycota</taxon>
        <taxon>Agaricomycotina</taxon>
        <taxon>Agaricomycetes</taxon>
        <taxon>Agaricomycetidae</taxon>
        <taxon>Agaricales</taxon>
        <taxon>Pluteineae</taxon>
        <taxon>Pluteaceae</taxon>
        <taxon>Pluteus</taxon>
    </lineage>
</organism>
<reference evidence="1 2" key="1">
    <citation type="journal article" date="2019" name="Nat. Ecol. Evol.">
        <title>Megaphylogeny resolves global patterns of mushroom evolution.</title>
        <authorList>
            <person name="Varga T."/>
            <person name="Krizsan K."/>
            <person name="Foldi C."/>
            <person name="Dima B."/>
            <person name="Sanchez-Garcia M."/>
            <person name="Sanchez-Ramirez S."/>
            <person name="Szollosi G.J."/>
            <person name="Szarkandi J.G."/>
            <person name="Papp V."/>
            <person name="Albert L."/>
            <person name="Andreopoulos W."/>
            <person name="Angelini C."/>
            <person name="Antonin V."/>
            <person name="Barry K.W."/>
            <person name="Bougher N.L."/>
            <person name="Buchanan P."/>
            <person name="Buyck B."/>
            <person name="Bense V."/>
            <person name="Catcheside P."/>
            <person name="Chovatia M."/>
            <person name="Cooper J."/>
            <person name="Damon W."/>
            <person name="Desjardin D."/>
            <person name="Finy P."/>
            <person name="Geml J."/>
            <person name="Haridas S."/>
            <person name="Hughes K."/>
            <person name="Justo A."/>
            <person name="Karasinski D."/>
            <person name="Kautmanova I."/>
            <person name="Kiss B."/>
            <person name="Kocsube S."/>
            <person name="Kotiranta H."/>
            <person name="LaButti K.M."/>
            <person name="Lechner B.E."/>
            <person name="Liimatainen K."/>
            <person name="Lipzen A."/>
            <person name="Lukacs Z."/>
            <person name="Mihaltcheva S."/>
            <person name="Morgado L.N."/>
            <person name="Niskanen T."/>
            <person name="Noordeloos M.E."/>
            <person name="Ohm R.A."/>
            <person name="Ortiz-Santana B."/>
            <person name="Ovrebo C."/>
            <person name="Racz N."/>
            <person name="Riley R."/>
            <person name="Savchenko A."/>
            <person name="Shiryaev A."/>
            <person name="Soop K."/>
            <person name="Spirin V."/>
            <person name="Szebenyi C."/>
            <person name="Tomsovsky M."/>
            <person name="Tulloss R.E."/>
            <person name="Uehling J."/>
            <person name="Grigoriev I.V."/>
            <person name="Vagvolgyi C."/>
            <person name="Papp T."/>
            <person name="Martin F.M."/>
            <person name="Miettinen O."/>
            <person name="Hibbett D.S."/>
            <person name="Nagy L.G."/>
        </authorList>
    </citation>
    <scope>NUCLEOTIDE SEQUENCE [LARGE SCALE GENOMIC DNA]</scope>
    <source>
        <strain evidence="1 2">NL-1719</strain>
    </source>
</reference>
<protein>
    <submittedName>
        <fullName evidence="1">Uncharacterized protein</fullName>
    </submittedName>
</protein>
<evidence type="ECO:0000313" key="2">
    <source>
        <dbReference type="Proteomes" id="UP000308600"/>
    </source>
</evidence>